<accession>A0A399RRY4</accession>
<dbReference type="GO" id="GO:0003677">
    <property type="term" value="F:DNA binding"/>
    <property type="evidence" value="ECO:0007669"/>
    <property type="project" value="UniProtKB-KW"/>
</dbReference>
<evidence type="ECO:0000256" key="2">
    <source>
        <dbReference type="ARBA" id="ARBA00023015"/>
    </source>
</evidence>
<proteinExistence type="inferred from homology"/>
<dbReference type="GO" id="GO:0032993">
    <property type="term" value="C:protein-DNA complex"/>
    <property type="evidence" value="ECO:0007669"/>
    <property type="project" value="TreeGrafter"/>
</dbReference>
<keyword evidence="4" id="KW-0804">Transcription</keyword>
<evidence type="ECO:0000256" key="1">
    <source>
        <dbReference type="ARBA" id="ARBA00009437"/>
    </source>
</evidence>
<dbReference type="InterPro" id="IPR036388">
    <property type="entry name" value="WH-like_DNA-bd_sf"/>
</dbReference>
<dbReference type="GO" id="GO:0003700">
    <property type="term" value="F:DNA-binding transcription factor activity"/>
    <property type="evidence" value="ECO:0007669"/>
    <property type="project" value="InterPro"/>
</dbReference>
<dbReference type="Pfam" id="PF00126">
    <property type="entry name" value="HTH_1"/>
    <property type="match status" value="1"/>
</dbReference>
<name>A0A399RRY4_9MICO</name>
<dbReference type="SUPFAM" id="SSF46785">
    <property type="entry name" value="Winged helix' DNA-binding domain"/>
    <property type="match status" value="1"/>
</dbReference>
<dbReference type="Proteomes" id="UP000266634">
    <property type="component" value="Unassembled WGS sequence"/>
</dbReference>
<evidence type="ECO:0000313" key="6">
    <source>
        <dbReference type="EMBL" id="RIJ34506.1"/>
    </source>
</evidence>
<reference evidence="6 7" key="1">
    <citation type="submission" date="2018-08" db="EMBL/GenBank/DDBJ databases">
        <title>Genome Sequence of Clavibacter michiganensis Subspecies type strains, and the Atypical Peach-Colored Strains Isolated from Tomato.</title>
        <authorList>
            <person name="Osdaghi E."/>
            <person name="Portier P."/>
            <person name="Briand M."/>
            <person name="Jacques M.-A."/>
        </authorList>
    </citation>
    <scope>NUCLEOTIDE SEQUENCE [LARGE SCALE GENOMIC DNA]</scope>
    <source>
        <strain evidence="6 7">CFBP 6488</strain>
    </source>
</reference>
<protein>
    <submittedName>
        <fullName evidence="6">LysR family transcriptional regulator</fullName>
    </submittedName>
</protein>
<dbReference type="PROSITE" id="PS50931">
    <property type="entry name" value="HTH_LYSR"/>
    <property type="match status" value="1"/>
</dbReference>
<keyword evidence="3" id="KW-0238">DNA-binding</keyword>
<dbReference type="PANTHER" id="PTHR30346">
    <property type="entry name" value="TRANSCRIPTIONAL DUAL REGULATOR HCAR-RELATED"/>
    <property type="match status" value="1"/>
</dbReference>
<comment type="similarity">
    <text evidence="1">Belongs to the LysR transcriptional regulatory family.</text>
</comment>
<evidence type="ECO:0000256" key="4">
    <source>
        <dbReference type="ARBA" id="ARBA00023163"/>
    </source>
</evidence>
<comment type="caution">
    <text evidence="6">The sequence shown here is derived from an EMBL/GenBank/DDBJ whole genome shotgun (WGS) entry which is preliminary data.</text>
</comment>
<dbReference type="InterPro" id="IPR036390">
    <property type="entry name" value="WH_DNA-bd_sf"/>
</dbReference>
<evidence type="ECO:0000259" key="5">
    <source>
        <dbReference type="PROSITE" id="PS50931"/>
    </source>
</evidence>
<dbReference type="InterPro" id="IPR000847">
    <property type="entry name" value="LysR_HTH_N"/>
</dbReference>
<evidence type="ECO:0000256" key="3">
    <source>
        <dbReference type="ARBA" id="ARBA00023125"/>
    </source>
</evidence>
<dbReference type="Gene3D" id="1.10.10.10">
    <property type="entry name" value="Winged helix-like DNA-binding domain superfamily/Winged helix DNA-binding domain"/>
    <property type="match status" value="1"/>
</dbReference>
<dbReference type="PANTHER" id="PTHR30346:SF28">
    <property type="entry name" value="HTH-TYPE TRANSCRIPTIONAL REGULATOR CYNR"/>
    <property type="match status" value="1"/>
</dbReference>
<evidence type="ECO:0000313" key="7">
    <source>
        <dbReference type="Proteomes" id="UP000266634"/>
    </source>
</evidence>
<organism evidence="6 7">
    <name type="scientific">Clavibacter michiganensis subsp. insidiosus</name>
    <dbReference type="NCBI Taxonomy" id="33014"/>
    <lineage>
        <taxon>Bacteria</taxon>
        <taxon>Bacillati</taxon>
        <taxon>Actinomycetota</taxon>
        <taxon>Actinomycetes</taxon>
        <taxon>Micrococcales</taxon>
        <taxon>Microbacteriaceae</taxon>
        <taxon>Clavibacter</taxon>
    </lineage>
</organism>
<dbReference type="AlphaFoldDB" id="A0A399RRY4"/>
<sequence>MNESDPASDLLADLAPALLQWAALGDDTNVTRAAAVSGVSQPTLSRAMARWEKEAAVALFRRVGREVQLTAEGALIAEAARAALEDLRLALAEAVG</sequence>
<feature type="domain" description="HTH lysR-type" evidence="5">
    <location>
        <begin position="29"/>
        <end position="70"/>
    </location>
</feature>
<dbReference type="EMBL" id="QWEA01000315">
    <property type="protein sequence ID" value="RIJ34506.1"/>
    <property type="molecule type" value="Genomic_DNA"/>
</dbReference>
<feature type="non-terminal residue" evidence="6">
    <location>
        <position position="96"/>
    </location>
</feature>
<keyword evidence="2" id="KW-0805">Transcription regulation</keyword>
<gene>
    <name evidence="6" type="ORF">DZF93_08985</name>
</gene>